<dbReference type="InterPro" id="IPR058062">
    <property type="entry name" value="SCO7613_C"/>
</dbReference>
<reference evidence="2 3" key="1">
    <citation type="submission" date="2018-08" db="EMBL/GenBank/DDBJ databases">
        <title>Genome Sequence of Clavibacter michiganensis Subspecies type strains, and the Atypical Peach-Colored Strains Isolated from Tomato.</title>
        <authorList>
            <person name="Osdaghi E."/>
            <person name="Portier P."/>
            <person name="Briand M."/>
            <person name="Jacques M.-A."/>
        </authorList>
    </citation>
    <scope>NUCLEOTIDE SEQUENCE [LARGE SCALE GENOMIC DNA]</scope>
    <source>
        <strain evidence="2 3">CFBP 7577</strain>
    </source>
</reference>
<feature type="transmembrane region" description="Helical" evidence="1">
    <location>
        <begin position="14"/>
        <end position="34"/>
    </location>
</feature>
<keyword evidence="1" id="KW-0812">Transmembrane</keyword>
<gene>
    <name evidence="2" type="ORF">DZF97_10615</name>
</gene>
<dbReference type="EMBL" id="QWED01000329">
    <property type="protein sequence ID" value="RIJ09115.1"/>
    <property type="molecule type" value="Genomic_DNA"/>
</dbReference>
<dbReference type="AlphaFoldDB" id="A0A399PSI8"/>
<dbReference type="NCBIfam" id="NF047321">
    <property type="entry name" value="SCO7613_CTERM"/>
    <property type="match status" value="1"/>
</dbReference>
<feature type="transmembrane region" description="Helical" evidence="1">
    <location>
        <begin position="219"/>
        <end position="237"/>
    </location>
</feature>
<proteinExistence type="predicted"/>
<sequence>GAPADALLRAATRATVLVALVGAGGAGTAGILRAHAEGMHDAGPRAALLVGLVAALHVVCSSTRVTASTETETAESRLPAAPPSQDRVLAIAALVVGGLVAAVLVATGAADPAETVTVPVAAALLVVGARRLLRDASAGSMRHLAPGLLVLLVPPLLADLGPSPAWRIVGLGVLALATLLVGTRLKLRAPFLIGAVVLVVHAVAQLWPWIREASSTVPWWAWAGIGGVVLIAVAARYERRIRDVKEVAARVSALR</sequence>
<keyword evidence="1" id="KW-0472">Membrane</keyword>
<evidence type="ECO:0000313" key="2">
    <source>
        <dbReference type="EMBL" id="RIJ09115.1"/>
    </source>
</evidence>
<accession>A0A399PSI8</accession>
<dbReference type="Proteomes" id="UP000265361">
    <property type="component" value="Unassembled WGS sequence"/>
</dbReference>
<evidence type="ECO:0000313" key="3">
    <source>
        <dbReference type="Proteomes" id="UP000265361"/>
    </source>
</evidence>
<feature type="transmembrane region" description="Helical" evidence="1">
    <location>
        <begin position="88"/>
        <end position="110"/>
    </location>
</feature>
<organism evidence="2 3">
    <name type="scientific">Clavibacter nebraskensis</name>
    <dbReference type="NCBI Taxonomy" id="31963"/>
    <lineage>
        <taxon>Bacteria</taxon>
        <taxon>Bacillati</taxon>
        <taxon>Actinomycetota</taxon>
        <taxon>Actinomycetes</taxon>
        <taxon>Micrococcales</taxon>
        <taxon>Microbacteriaceae</taxon>
        <taxon>Clavibacter</taxon>
    </lineage>
</organism>
<feature type="transmembrane region" description="Helical" evidence="1">
    <location>
        <begin position="164"/>
        <end position="182"/>
    </location>
</feature>
<protein>
    <submittedName>
        <fullName evidence="2">Uncharacterized protein</fullName>
    </submittedName>
</protein>
<evidence type="ECO:0000256" key="1">
    <source>
        <dbReference type="SAM" id="Phobius"/>
    </source>
</evidence>
<comment type="caution">
    <text evidence="2">The sequence shown here is derived from an EMBL/GenBank/DDBJ whole genome shotgun (WGS) entry which is preliminary data.</text>
</comment>
<feature type="non-terminal residue" evidence="2">
    <location>
        <position position="1"/>
    </location>
</feature>
<keyword evidence="1" id="KW-1133">Transmembrane helix</keyword>
<name>A0A399PSI8_9MICO</name>
<feature type="transmembrane region" description="Helical" evidence="1">
    <location>
        <begin position="189"/>
        <end position="207"/>
    </location>
</feature>